<gene>
    <name evidence="1" type="ORF">CY34DRAFT_493612</name>
</gene>
<dbReference type="EMBL" id="KN835168">
    <property type="protein sequence ID" value="KIK45726.1"/>
    <property type="molecule type" value="Genomic_DNA"/>
</dbReference>
<accession>A0A0D0AVI3</accession>
<evidence type="ECO:0000313" key="1">
    <source>
        <dbReference type="EMBL" id="KIK45726.1"/>
    </source>
</evidence>
<sequence>MSRRENESGFTNVGCRHQMWPTAHRQAKLSTIHPTLASGPRTTTLLVSYCYLSPSSRIHLSHLFLFLSHLSHRHLIIRAAPYTNALFLCIYPFRFLDTPLALAGFLSHTPYTFLLLISLEHFTPLIRSAFLCAIDCTARTFCSIASFPLSCFPCH</sequence>
<organism evidence="1 2">
    <name type="scientific">Suillus luteus UH-Slu-Lm8-n1</name>
    <dbReference type="NCBI Taxonomy" id="930992"/>
    <lineage>
        <taxon>Eukaryota</taxon>
        <taxon>Fungi</taxon>
        <taxon>Dikarya</taxon>
        <taxon>Basidiomycota</taxon>
        <taxon>Agaricomycotina</taxon>
        <taxon>Agaricomycetes</taxon>
        <taxon>Agaricomycetidae</taxon>
        <taxon>Boletales</taxon>
        <taxon>Suillineae</taxon>
        <taxon>Suillaceae</taxon>
        <taxon>Suillus</taxon>
    </lineage>
</organism>
<dbReference type="OrthoDB" id="10648159at2759"/>
<evidence type="ECO:0000313" key="2">
    <source>
        <dbReference type="Proteomes" id="UP000054485"/>
    </source>
</evidence>
<proteinExistence type="predicted"/>
<dbReference type="InParanoid" id="A0A0D0AVI3"/>
<keyword evidence="2" id="KW-1185">Reference proteome</keyword>
<protein>
    <submittedName>
        <fullName evidence="1">Uncharacterized protein</fullName>
    </submittedName>
</protein>
<reference evidence="1 2" key="1">
    <citation type="submission" date="2014-04" db="EMBL/GenBank/DDBJ databases">
        <authorList>
            <consortium name="DOE Joint Genome Institute"/>
            <person name="Kuo A."/>
            <person name="Ruytinx J."/>
            <person name="Rineau F."/>
            <person name="Colpaert J."/>
            <person name="Kohler A."/>
            <person name="Nagy L.G."/>
            <person name="Floudas D."/>
            <person name="Copeland A."/>
            <person name="Barry K.W."/>
            <person name="Cichocki N."/>
            <person name="Veneault-Fourrey C."/>
            <person name="LaButti K."/>
            <person name="Lindquist E.A."/>
            <person name="Lipzen A."/>
            <person name="Lundell T."/>
            <person name="Morin E."/>
            <person name="Murat C."/>
            <person name="Sun H."/>
            <person name="Tunlid A."/>
            <person name="Henrissat B."/>
            <person name="Grigoriev I.V."/>
            <person name="Hibbett D.S."/>
            <person name="Martin F."/>
            <person name="Nordberg H.P."/>
            <person name="Cantor M.N."/>
            <person name="Hua S.X."/>
        </authorList>
    </citation>
    <scope>NUCLEOTIDE SEQUENCE [LARGE SCALE GENOMIC DNA]</scope>
    <source>
        <strain evidence="1 2">UH-Slu-Lm8-n1</strain>
    </source>
</reference>
<name>A0A0D0AVI3_9AGAM</name>
<dbReference type="AlphaFoldDB" id="A0A0D0AVI3"/>
<dbReference type="HOGENOM" id="CLU_1696667_0_0_1"/>
<reference evidence="2" key="2">
    <citation type="submission" date="2015-01" db="EMBL/GenBank/DDBJ databases">
        <title>Evolutionary Origins and Diversification of the Mycorrhizal Mutualists.</title>
        <authorList>
            <consortium name="DOE Joint Genome Institute"/>
            <consortium name="Mycorrhizal Genomics Consortium"/>
            <person name="Kohler A."/>
            <person name="Kuo A."/>
            <person name="Nagy L.G."/>
            <person name="Floudas D."/>
            <person name="Copeland A."/>
            <person name="Barry K.W."/>
            <person name="Cichocki N."/>
            <person name="Veneault-Fourrey C."/>
            <person name="LaButti K."/>
            <person name="Lindquist E.A."/>
            <person name="Lipzen A."/>
            <person name="Lundell T."/>
            <person name="Morin E."/>
            <person name="Murat C."/>
            <person name="Riley R."/>
            <person name="Ohm R."/>
            <person name="Sun H."/>
            <person name="Tunlid A."/>
            <person name="Henrissat B."/>
            <person name="Grigoriev I.V."/>
            <person name="Hibbett D.S."/>
            <person name="Martin F."/>
        </authorList>
    </citation>
    <scope>NUCLEOTIDE SEQUENCE [LARGE SCALE GENOMIC DNA]</scope>
    <source>
        <strain evidence="2">UH-Slu-Lm8-n1</strain>
    </source>
</reference>
<dbReference type="Proteomes" id="UP000054485">
    <property type="component" value="Unassembled WGS sequence"/>
</dbReference>